<reference evidence="1" key="1">
    <citation type="submission" date="2023-07" db="EMBL/GenBank/DDBJ databases">
        <title>draft genome sequence of fig (Ficus carica).</title>
        <authorList>
            <person name="Takahashi T."/>
            <person name="Nishimura K."/>
        </authorList>
    </citation>
    <scope>NUCLEOTIDE SEQUENCE</scope>
</reference>
<sequence length="63" mass="6183">MGGMGGAKDHLRGCWVGVGGVGVARGGGLTLGLVAAEKDLSLENGGEVDAYSLGLCRCHVVVG</sequence>
<proteinExistence type="predicted"/>
<protein>
    <submittedName>
        <fullName evidence="1">Uncharacterized protein</fullName>
    </submittedName>
</protein>
<dbReference type="EMBL" id="BTGU01000001">
    <property type="protein sequence ID" value="GMN26796.1"/>
    <property type="molecule type" value="Genomic_DNA"/>
</dbReference>
<keyword evidence="2" id="KW-1185">Reference proteome</keyword>
<name>A0AA87ZMM2_FICCA</name>
<comment type="caution">
    <text evidence="1">The sequence shown here is derived from an EMBL/GenBank/DDBJ whole genome shotgun (WGS) entry which is preliminary data.</text>
</comment>
<evidence type="ECO:0000313" key="1">
    <source>
        <dbReference type="EMBL" id="GMN26796.1"/>
    </source>
</evidence>
<evidence type="ECO:0000313" key="2">
    <source>
        <dbReference type="Proteomes" id="UP001187192"/>
    </source>
</evidence>
<dbReference type="AlphaFoldDB" id="A0AA87ZMM2"/>
<dbReference type="Gramene" id="FCD_00014076-RA">
    <property type="protein sequence ID" value="FCD_00014076-RA:cds"/>
    <property type="gene ID" value="FCD_00014076"/>
</dbReference>
<organism evidence="1 2">
    <name type="scientific">Ficus carica</name>
    <name type="common">Common fig</name>
    <dbReference type="NCBI Taxonomy" id="3494"/>
    <lineage>
        <taxon>Eukaryota</taxon>
        <taxon>Viridiplantae</taxon>
        <taxon>Streptophyta</taxon>
        <taxon>Embryophyta</taxon>
        <taxon>Tracheophyta</taxon>
        <taxon>Spermatophyta</taxon>
        <taxon>Magnoliopsida</taxon>
        <taxon>eudicotyledons</taxon>
        <taxon>Gunneridae</taxon>
        <taxon>Pentapetalae</taxon>
        <taxon>rosids</taxon>
        <taxon>fabids</taxon>
        <taxon>Rosales</taxon>
        <taxon>Moraceae</taxon>
        <taxon>Ficeae</taxon>
        <taxon>Ficus</taxon>
    </lineage>
</organism>
<gene>
    <name evidence="1" type="ORF">TIFTF001_001450</name>
</gene>
<accession>A0AA87ZMM2</accession>
<dbReference type="Proteomes" id="UP001187192">
    <property type="component" value="Unassembled WGS sequence"/>
</dbReference>